<dbReference type="AlphaFoldDB" id="A0A222FQP2"/>
<feature type="compositionally biased region" description="Basic and acidic residues" evidence="1">
    <location>
        <begin position="170"/>
        <end position="192"/>
    </location>
</feature>
<feature type="region of interest" description="Disordered" evidence="1">
    <location>
        <begin position="111"/>
        <end position="192"/>
    </location>
</feature>
<sequence>MLTLLLGSAVQAADLDILLQQIKTDIAAKRLSTPAGNNALERIDAFRQAAPFDYRVLPLIYEWGDTYLQLANEAMDAGDVRRANGYLERVWQVASLTPGLEQAQARLDQLASGTQVATAPQPKKDSAAEAERQRRMAAAAEAERAKLERERQRRLEEAARQQQQEQQRALAERKQREEEERQRRLAAEKAAAEQRLAEQQAAQRAAAEQAKQAAAVAVVTETTKATAQPEQSAASDNTAEQTKLAEYPLDAAMIVDRNRDITDSLKPICQAILDNDASVVIHAAERADYRWLTVRFTLCLRRLDRTFRLRHSFAQVEEAAPHITLHPARSLPLVSQ</sequence>
<dbReference type="Proteomes" id="UP000202440">
    <property type="component" value="Chromosome"/>
</dbReference>
<organism evidence="2 3">
    <name type="scientific">Bacterioplanes sanyensis</name>
    <dbReference type="NCBI Taxonomy" id="1249553"/>
    <lineage>
        <taxon>Bacteria</taxon>
        <taxon>Pseudomonadati</taxon>
        <taxon>Pseudomonadota</taxon>
        <taxon>Gammaproteobacteria</taxon>
        <taxon>Oceanospirillales</taxon>
        <taxon>Oceanospirillaceae</taxon>
        <taxon>Bacterioplanes</taxon>
    </lineage>
</organism>
<feature type="compositionally biased region" description="Basic and acidic residues" evidence="1">
    <location>
        <begin position="122"/>
        <end position="134"/>
    </location>
</feature>
<keyword evidence="3" id="KW-1185">Reference proteome</keyword>
<proteinExistence type="predicted"/>
<dbReference type="KEGG" id="bsan:CHH28_19505"/>
<feature type="compositionally biased region" description="Basic and acidic residues" evidence="1">
    <location>
        <begin position="141"/>
        <end position="159"/>
    </location>
</feature>
<name>A0A222FQP2_9GAMM</name>
<gene>
    <name evidence="2" type="ORF">CHH28_19505</name>
</gene>
<accession>A0A222FQP2</accession>
<evidence type="ECO:0000256" key="1">
    <source>
        <dbReference type="SAM" id="MobiDB-lite"/>
    </source>
</evidence>
<evidence type="ECO:0000313" key="2">
    <source>
        <dbReference type="EMBL" id="ASP40721.1"/>
    </source>
</evidence>
<dbReference type="EMBL" id="CP022530">
    <property type="protein sequence ID" value="ASP40721.1"/>
    <property type="molecule type" value="Genomic_DNA"/>
</dbReference>
<feature type="compositionally biased region" description="Low complexity" evidence="1">
    <location>
        <begin position="160"/>
        <end position="169"/>
    </location>
</feature>
<evidence type="ECO:0000313" key="3">
    <source>
        <dbReference type="Proteomes" id="UP000202440"/>
    </source>
</evidence>
<reference evidence="2 3" key="1">
    <citation type="submission" date="2017-07" db="EMBL/GenBank/DDBJ databases">
        <title>Annotated genome sequence of Bacterioplanes sanyensis isolated from Red Sea.</title>
        <authorList>
            <person name="Rehman Z.U."/>
        </authorList>
    </citation>
    <scope>NUCLEOTIDE SEQUENCE [LARGE SCALE GENOMIC DNA]</scope>
    <source>
        <strain evidence="2 3">NV9</strain>
    </source>
</reference>
<protein>
    <submittedName>
        <fullName evidence="2">Uncharacterized protein</fullName>
    </submittedName>
</protein>